<name>A0A381ZCG4_9ZZZZ</name>
<keyword evidence="5 7" id="KW-1133">Transmembrane helix</keyword>
<feature type="domain" description="ABC transmembrane type-1" evidence="8">
    <location>
        <begin position="102"/>
        <end position="307"/>
    </location>
</feature>
<feature type="transmembrane region" description="Helical" evidence="7">
    <location>
        <begin position="188"/>
        <end position="206"/>
    </location>
</feature>
<dbReference type="InterPro" id="IPR035906">
    <property type="entry name" value="MetI-like_sf"/>
</dbReference>
<evidence type="ECO:0000256" key="7">
    <source>
        <dbReference type="SAM" id="Phobius"/>
    </source>
</evidence>
<keyword evidence="6 7" id="KW-0472">Membrane</keyword>
<dbReference type="InterPro" id="IPR000515">
    <property type="entry name" value="MetI-like"/>
</dbReference>
<dbReference type="Pfam" id="PF19300">
    <property type="entry name" value="BPD_transp_1_N"/>
    <property type="match status" value="1"/>
</dbReference>
<evidence type="ECO:0000256" key="3">
    <source>
        <dbReference type="ARBA" id="ARBA00022475"/>
    </source>
</evidence>
<dbReference type="Pfam" id="PF00528">
    <property type="entry name" value="BPD_transp_1"/>
    <property type="match status" value="1"/>
</dbReference>
<protein>
    <recommendedName>
        <fullName evidence="8">ABC transmembrane type-1 domain-containing protein</fullName>
    </recommendedName>
</protein>
<organism evidence="9">
    <name type="scientific">marine metagenome</name>
    <dbReference type="NCBI Taxonomy" id="408172"/>
    <lineage>
        <taxon>unclassified sequences</taxon>
        <taxon>metagenomes</taxon>
        <taxon>ecological metagenomes</taxon>
    </lineage>
</organism>
<feature type="transmembrane region" description="Helical" evidence="7">
    <location>
        <begin position="108"/>
        <end position="129"/>
    </location>
</feature>
<gene>
    <name evidence="9" type="ORF">METZ01_LOCUS139763</name>
</gene>
<keyword evidence="2" id="KW-0813">Transport</keyword>
<dbReference type="Gene3D" id="1.10.3720.10">
    <property type="entry name" value="MetI-like"/>
    <property type="match status" value="1"/>
</dbReference>
<dbReference type="SUPFAM" id="SSF161098">
    <property type="entry name" value="MetI-like"/>
    <property type="match status" value="1"/>
</dbReference>
<keyword evidence="4 7" id="KW-0812">Transmembrane</keyword>
<proteinExistence type="predicted"/>
<comment type="subcellular location">
    <subcellularLocation>
        <location evidence="1">Cell membrane</location>
        <topology evidence="1">Multi-pass membrane protein</topology>
    </subcellularLocation>
</comment>
<dbReference type="InterPro" id="IPR045621">
    <property type="entry name" value="BPD_transp_1_N"/>
</dbReference>
<dbReference type="GO" id="GO:0005886">
    <property type="term" value="C:plasma membrane"/>
    <property type="evidence" value="ECO:0007669"/>
    <property type="project" value="UniProtKB-SubCell"/>
</dbReference>
<reference evidence="9" key="1">
    <citation type="submission" date="2018-05" db="EMBL/GenBank/DDBJ databases">
        <authorList>
            <person name="Lanie J.A."/>
            <person name="Ng W.-L."/>
            <person name="Kazmierczak K.M."/>
            <person name="Andrzejewski T.M."/>
            <person name="Davidsen T.M."/>
            <person name="Wayne K.J."/>
            <person name="Tettelin H."/>
            <person name="Glass J.I."/>
            <person name="Rusch D."/>
            <person name="Podicherti R."/>
            <person name="Tsui H.-C.T."/>
            <person name="Winkler M.E."/>
        </authorList>
    </citation>
    <scope>NUCLEOTIDE SEQUENCE</scope>
</reference>
<feature type="transmembrane region" description="Helical" evidence="7">
    <location>
        <begin position="242"/>
        <end position="268"/>
    </location>
</feature>
<dbReference type="GO" id="GO:0071916">
    <property type="term" value="F:dipeptide transmembrane transporter activity"/>
    <property type="evidence" value="ECO:0007669"/>
    <property type="project" value="TreeGrafter"/>
</dbReference>
<feature type="transmembrane region" description="Helical" evidence="7">
    <location>
        <begin position="141"/>
        <end position="168"/>
    </location>
</feature>
<feature type="transmembrane region" description="Helical" evidence="7">
    <location>
        <begin position="288"/>
        <end position="314"/>
    </location>
</feature>
<dbReference type="PROSITE" id="PS50928">
    <property type="entry name" value="ABC_TM1"/>
    <property type="match status" value="1"/>
</dbReference>
<evidence type="ECO:0000256" key="4">
    <source>
        <dbReference type="ARBA" id="ARBA00022692"/>
    </source>
</evidence>
<evidence type="ECO:0000256" key="1">
    <source>
        <dbReference type="ARBA" id="ARBA00004651"/>
    </source>
</evidence>
<dbReference type="EMBL" id="UINC01020777">
    <property type="protein sequence ID" value="SVA86909.1"/>
    <property type="molecule type" value="Genomic_DNA"/>
</dbReference>
<dbReference type="AlphaFoldDB" id="A0A381ZCG4"/>
<dbReference type="PANTHER" id="PTHR43163">
    <property type="entry name" value="DIPEPTIDE TRANSPORT SYSTEM PERMEASE PROTEIN DPPB-RELATED"/>
    <property type="match status" value="1"/>
</dbReference>
<sequence length="321" mass="35898">MKEYLIRRLLFGVLTLFTVSGLIFALLRIAPGDVALMIAEANSGGEGIDVSEEDLEDIREKLGLNAPLHIQYVTWLKGYVIGDWGDSLFTGRDVFDEFKLKFPVTLELVIFSQIIAIILGLPAGIIMALRQDTWLDYTIRITSLAGLSLPSFWSATLLLLGGAYFFMWNPELGSFPITEDPWGNLKQFFWPSIMLGYISASTKARMMRSTMLEVLRQDYIRTAKAKGLTQYVVTARHALKNAFIPVITVIGITTALALGGSVVMERVFSMPGLGNFILEGMLARDFPIVQSITLFFAIAVVFVNLLIDISYGWFDPRVRYQ</sequence>
<dbReference type="CDD" id="cd06261">
    <property type="entry name" value="TM_PBP2"/>
    <property type="match status" value="1"/>
</dbReference>
<feature type="transmembrane region" description="Helical" evidence="7">
    <location>
        <begin position="9"/>
        <end position="30"/>
    </location>
</feature>
<evidence type="ECO:0000256" key="5">
    <source>
        <dbReference type="ARBA" id="ARBA00022989"/>
    </source>
</evidence>
<dbReference type="PANTHER" id="PTHR43163:SF6">
    <property type="entry name" value="DIPEPTIDE TRANSPORT SYSTEM PERMEASE PROTEIN DPPB-RELATED"/>
    <property type="match status" value="1"/>
</dbReference>
<evidence type="ECO:0000256" key="2">
    <source>
        <dbReference type="ARBA" id="ARBA00022448"/>
    </source>
</evidence>
<evidence type="ECO:0000259" key="8">
    <source>
        <dbReference type="PROSITE" id="PS50928"/>
    </source>
</evidence>
<keyword evidence="3" id="KW-1003">Cell membrane</keyword>
<accession>A0A381ZCG4</accession>
<evidence type="ECO:0000256" key="6">
    <source>
        <dbReference type="ARBA" id="ARBA00023136"/>
    </source>
</evidence>
<evidence type="ECO:0000313" key="9">
    <source>
        <dbReference type="EMBL" id="SVA86909.1"/>
    </source>
</evidence>